<keyword evidence="1" id="KW-0812">Transmembrane</keyword>
<proteinExistence type="predicted"/>
<keyword evidence="1" id="KW-0472">Membrane</keyword>
<dbReference type="SUPFAM" id="SSF54909">
    <property type="entry name" value="Dimeric alpha+beta barrel"/>
    <property type="match status" value="2"/>
</dbReference>
<feature type="transmembrane region" description="Helical" evidence="1">
    <location>
        <begin position="245"/>
        <end position="264"/>
    </location>
</feature>
<dbReference type="Proteomes" id="UP000279306">
    <property type="component" value="Chromosome"/>
</dbReference>
<name>A0A3S4RIL7_MYCAU</name>
<protein>
    <submittedName>
        <fullName evidence="2">Antibiotic biosynthesis monooxygenase</fullName>
    </submittedName>
</protein>
<gene>
    <name evidence="2" type="ORF">NCTC10437_00475</name>
</gene>
<keyword evidence="2" id="KW-0560">Oxidoreductase</keyword>
<evidence type="ECO:0000313" key="2">
    <source>
        <dbReference type="EMBL" id="VEG51367.1"/>
    </source>
</evidence>
<dbReference type="PANTHER" id="PTHR40057">
    <property type="entry name" value="SLR1162 PROTEIN"/>
    <property type="match status" value="1"/>
</dbReference>
<keyword evidence="3" id="KW-1185">Reference proteome</keyword>
<dbReference type="AlphaFoldDB" id="A0A3S4RIL7"/>
<dbReference type="InterPro" id="IPR038762">
    <property type="entry name" value="ABM_predict"/>
</dbReference>
<evidence type="ECO:0000313" key="3">
    <source>
        <dbReference type="Proteomes" id="UP000279306"/>
    </source>
</evidence>
<dbReference type="EMBL" id="LR134356">
    <property type="protein sequence ID" value="VEG51367.1"/>
    <property type="molecule type" value="Genomic_DNA"/>
</dbReference>
<dbReference type="RefSeq" id="WP_048633307.1">
    <property type="nucleotide sequence ID" value="NZ_CVQQ01000010.1"/>
</dbReference>
<dbReference type="Gene3D" id="3.30.70.100">
    <property type="match status" value="1"/>
</dbReference>
<reference evidence="2 3" key="1">
    <citation type="submission" date="2018-12" db="EMBL/GenBank/DDBJ databases">
        <authorList>
            <consortium name="Pathogen Informatics"/>
        </authorList>
    </citation>
    <scope>NUCLEOTIDE SEQUENCE [LARGE SCALE GENOMIC DNA]</scope>
    <source>
        <strain evidence="2 3">NCTC10437</strain>
    </source>
</reference>
<accession>A0A3S4RIL7</accession>
<keyword evidence="2" id="KW-0503">Monooxygenase</keyword>
<keyword evidence="1" id="KW-1133">Transmembrane helix</keyword>
<evidence type="ECO:0000256" key="1">
    <source>
        <dbReference type="SAM" id="Phobius"/>
    </source>
</evidence>
<dbReference type="GO" id="GO:0004497">
    <property type="term" value="F:monooxygenase activity"/>
    <property type="evidence" value="ECO:0007669"/>
    <property type="project" value="UniProtKB-KW"/>
</dbReference>
<dbReference type="PANTHER" id="PTHR40057:SF1">
    <property type="entry name" value="SLR1162 PROTEIN"/>
    <property type="match status" value="1"/>
</dbReference>
<dbReference type="InterPro" id="IPR011008">
    <property type="entry name" value="Dimeric_a/b-barrel"/>
</dbReference>
<dbReference type="KEGG" id="mauu:NCTC10437_00475"/>
<dbReference type="STRING" id="1791.GCA_001049355_03428"/>
<organism evidence="2 3">
    <name type="scientific">Mycolicibacterium aurum</name>
    <name type="common">Mycobacterium aurum</name>
    <dbReference type="NCBI Taxonomy" id="1791"/>
    <lineage>
        <taxon>Bacteria</taxon>
        <taxon>Bacillati</taxon>
        <taxon>Actinomycetota</taxon>
        <taxon>Actinomycetes</taxon>
        <taxon>Mycobacteriales</taxon>
        <taxon>Mycobacteriaceae</taxon>
        <taxon>Mycolicibacterium</taxon>
    </lineage>
</organism>
<feature type="transmembrane region" description="Helical" evidence="1">
    <location>
        <begin position="215"/>
        <end position="233"/>
    </location>
</feature>
<sequence length="317" mass="34672">MTSASAVTVFHRNDDDRTGFEVWAAELLASARSAAGHLSGYVSDLDDPHMDWAVAVTFADEDQLHSWLDSPARRDMLRDGQTRGFWCGSGDLVLTDAGPTSAGVGVFRHAVTAGKEGEFRRMQARLSTAAVAFPGYEGTVLIPADREGEWLSIIRFRTGPHLSAWMRSAERTEALAGLRSTLSEDFATISNTTPFGTTVRIEDGRTLMTPNWKSVMLVLLVLYPTVMLLSRFLGPVVDEAGAAPWLGLWISQVVSVSAMQWWLMPAVSRPFRTWLDPVDGAGVRTSLAGAGVILALYAVTFTVFATVHDLQFWDYAN</sequence>
<feature type="transmembrane region" description="Helical" evidence="1">
    <location>
        <begin position="285"/>
        <end position="307"/>
    </location>
</feature>